<reference evidence="3" key="1">
    <citation type="submission" date="2012-06" db="EMBL/GenBank/DDBJ databases">
        <title>Complete sequence of chromosome of Desulfomonile tiedjei DSM 6799.</title>
        <authorList>
            <person name="Lucas S."/>
            <person name="Copeland A."/>
            <person name="Lapidus A."/>
            <person name="Glavina del Rio T."/>
            <person name="Dalin E."/>
            <person name="Tice H."/>
            <person name="Bruce D."/>
            <person name="Goodwin L."/>
            <person name="Pitluck S."/>
            <person name="Peters L."/>
            <person name="Ovchinnikova G."/>
            <person name="Zeytun A."/>
            <person name="Lu M."/>
            <person name="Kyrpides N."/>
            <person name="Mavromatis K."/>
            <person name="Ivanova N."/>
            <person name="Brettin T."/>
            <person name="Detter J.C."/>
            <person name="Han C."/>
            <person name="Larimer F."/>
            <person name="Land M."/>
            <person name="Hauser L."/>
            <person name="Markowitz V."/>
            <person name="Cheng J.-F."/>
            <person name="Hugenholtz P."/>
            <person name="Woyke T."/>
            <person name="Wu D."/>
            <person name="Spring S."/>
            <person name="Schroeder M."/>
            <person name="Brambilla E."/>
            <person name="Klenk H.-P."/>
            <person name="Eisen J.A."/>
        </authorList>
    </citation>
    <scope>NUCLEOTIDE SEQUENCE [LARGE SCALE GENOMIC DNA]</scope>
    <source>
        <strain evidence="3">ATCC 49306 / DSM 6799 / DCB-1</strain>
    </source>
</reference>
<feature type="transmembrane region" description="Helical" evidence="1">
    <location>
        <begin position="120"/>
        <end position="142"/>
    </location>
</feature>
<protein>
    <recommendedName>
        <fullName evidence="4">Cytochrome b/b6 C-terminal region profile domain-containing protein</fullName>
    </recommendedName>
</protein>
<dbReference type="GO" id="GO:0009055">
    <property type="term" value="F:electron transfer activity"/>
    <property type="evidence" value="ECO:0007669"/>
    <property type="project" value="InterPro"/>
</dbReference>
<gene>
    <name evidence="2" type="ordered locus">Desti_3673</name>
</gene>
<keyword evidence="1" id="KW-1133">Transmembrane helix</keyword>
<name>I4C9S8_DESTA</name>
<dbReference type="InterPro" id="IPR027387">
    <property type="entry name" value="Cytb/b6-like_sf"/>
</dbReference>
<dbReference type="GO" id="GO:0016020">
    <property type="term" value="C:membrane"/>
    <property type="evidence" value="ECO:0007669"/>
    <property type="project" value="InterPro"/>
</dbReference>
<sequence>MFPIEQYRAQCLRVEVQSPVQPGQPKNRIKSFPLLVRKEMLAALLAFAVLGIVSALWDAPLSVPADPSGIPEQDVKAPWIFVGIQQMLRYFPPFVAGILLPLAATAALAAIPYLLPRQPLLISIIFGATVILLTALTLWGYFS</sequence>
<feature type="transmembrane region" description="Helical" evidence="1">
    <location>
        <begin position="40"/>
        <end position="57"/>
    </location>
</feature>
<dbReference type="STRING" id="706587.Desti_3673"/>
<dbReference type="InterPro" id="IPR036150">
    <property type="entry name" value="Cyt_b/b6_C_sf"/>
</dbReference>
<accession>I4C9S8</accession>
<dbReference type="HOGENOM" id="CLU_1803034_0_0_7"/>
<dbReference type="GO" id="GO:0016491">
    <property type="term" value="F:oxidoreductase activity"/>
    <property type="evidence" value="ECO:0007669"/>
    <property type="project" value="InterPro"/>
</dbReference>
<evidence type="ECO:0000313" key="2">
    <source>
        <dbReference type="EMBL" id="AFM26319.1"/>
    </source>
</evidence>
<keyword evidence="1" id="KW-0812">Transmembrane</keyword>
<dbReference type="SUPFAM" id="SSF81648">
    <property type="entry name" value="a domain/subunit of cytochrome bc1 complex (Ubiquinol-cytochrome c reductase)"/>
    <property type="match status" value="1"/>
</dbReference>
<dbReference type="Proteomes" id="UP000006055">
    <property type="component" value="Chromosome"/>
</dbReference>
<keyword evidence="1" id="KW-0472">Membrane</keyword>
<evidence type="ECO:0008006" key="4">
    <source>
        <dbReference type="Google" id="ProtNLM"/>
    </source>
</evidence>
<dbReference type="Gene3D" id="1.20.810.10">
    <property type="entry name" value="Cytochrome Bc1 Complex, Chain C"/>
    <property type="match status" value="1"/>
</dbReference>
<evidence type="ECO:0000256" key="1">
    <source>
        <dbReference type="SAM" id="Phobius"/>
    </source>
</evidence>
<proteinExistence type="predicted"/>
<dbReference type="KEGG" id="dti:Desti_3673"/>
<feature type="transmembrane region" description="Helical" evidence="1">
    <location>
        <begin position="94"/>
        <end position="115"/>
    </location>
</feature>
<keyword evidence="3" id="KW-1185">Reference proteome</keyword>
<evidence type="ECO:0000313" key="3">
    <source>
        <dbReference type="Proteomes" id="UP000006055"/>
    </source>
</evidence>
<dbReference type="AlphaFoldDB" id="I4C9S8"/>
<organism evidence="2 3">
    <name type="scientific">Desulfomonile tiedjei (strain ATCC 49306 / DSM 6799 / DCB-1)</name>
    <dbReference type="NCBI Taxonomy" id="706587"/>
    <lineage>
        <taxon>Bacteria</taxon>
        <taxon>Pseudomonadati</taxon>
        <taxon>Thermodesulfobacteriota</taxon>
        <taxon>Desulfomonilia</taxon>
        <taxon>Desulfomonilales</taxon>
        <taxon>Desulfomonilaceae</taxon>
        <taxon>Desulfomonile</taxon>
    </lineage>
</organism>
<dbReference type="eggNOG" id="COG1290">
    <property type="taxonomic scope" value="Bacteria"/>
</dbReference>
<dbReference type="EMBL" id="CP003360">
    <property type="protein sequence ID" value="AFM26319.1"/>
    <property type="molecule type" value="Genomic_DNA"/>
</dbReference>